<gene>
    <name evidence="6" type="ORF">UU13_C0002G0004</name>
</gene>
<keyword evidence="4" id="KW-0812">Transmembrane</keyword>
<dbReference type="InterPro" id="IPR039424">
    <property type="entry name" value="SBP_5"/>
</dbReference>
<dbReference type="EMBL" id="LBZL01000002">
    <property type="protein sequence ID" value="KKR70659.1"/>
    <property type="molecule type" value="Genomic_DNA"/>
</dbReference>
<dbReference type="Proteomes" id="UP000034452">
    <property type="component" value="Unassembled WGS sequence"/>
</dbReference>
<dbReference type="PANTHER" id="PTHR30290:SF9">
    <property type="entry name" value="OLIGOPEPTIDE-BINDING PROTEIN APPA"/>
    <property type="match status" value="1"/>
</dbReference>
<comment type="caution">
    <text evidence="6">The sequence shown here is derived from an EMBL/GenBank/DDBJ whole genome shotgun (WGS) entry which is preliminary data.</text>
</comment>
<dbReference type="GO" id="GO:0043190">
    <property type="term" value="C:ATP-binding cassette (ABC) transporter complex"/>
    <property type="evidence" value="ECO:0007669"/>
    <property type="project" value="InterPro"/>
</dbReference>
<protein>
    <submittedName>
        <fullName evidence="6">Extracellular solute-binding protein family 5</fullName>
    </submittedName>
</protein>
<dbReference type="GO" id="GO:1904680">
    <property type="term" value="F:peptide transmembrane transporter activity"/>
    <property type="evidence" value="ECO:0007669"/>
    <property type="project" value="TreeGrafter"/>
</dbReference>
<evidence type="ECO:0000256" key="3">
    <source>
        <dbReference type="ARBA" id="ARBA00022729"/>
    </source>
</evidence>
<dbReference type="AlphaFoldDB" id="A0A0G0T0Y5"/>
<evidence type="ECO:0000313" key="6">
    <source>
        <dbReference type="EMBL" id="KKR70659.1"/>
    </source>
</evidence>
<dbReference type="Pfam" id="PF00496">
    <property type="entry name" value="SBP_bac_5"/>
    <property type="match status" value="1"/>
</dbReference>
<dbReference type="Gene3D" id="3.40.190.10">
    <property type="entry name" value="Periplasmic binding protein-like II"/>
    <property type="match status" value="1"/>
</dbReference>
<comment type="similarity">
    <text evidence="1">Belongs to the bacterial solute-binding protein 5 family.</text>
</comment>
<reference evidence="6 7" key="1">
    <citation type="journal article" date="2015" name="Nature">
        <title>rRNA introns, odd ribosomes, and small enigmatic genomes across a large radiation of phyla.</title>
        <authorList>
            <person name="Brown C.T."/>
            <person name="Hug L.A."/>
            <person name="Thomas B.C."/>
            <person name="Sharon I."/>
            <person name="Castelle C.J."/>
            <person name="Singh A."/>
            <person name="Wilkins M.J."/>
            <person name="Williams K.H."/>
            <person name="Banfield J.F."/>
        </authorList>
    </citation>
    <scope>NUCLEOTIDE SEQUENCE [LARGE SCALE GENOMIC DNA]</scope>
</reference>
<sequence length="587" mass="66439">MNLYNWIRRLKIAGKLPKKDEINSIFASFSKKEWIIFVVLLIILLASTLSILESINKSLMVSVPAYGGSVSEGIIGAPRFINPILANSPVDQDLVSLIYSGLMRKNPDGTLSPDLAEKYEMSKNGLIYTFTLKDKIYFQDGEPVTADDVIFTINKVKDSIIKSPRKADWDGVTATKINDKTIEFTLRQPYPSFLKNATIGVMPRSLWDNSPIELNEANISPIGSGPYMIKSVAKESSGVINSYELISFKKFILGEPYIKTISLHFYSNEDDLIKALGNNEVDQISSVTPLNADILKERNYQIDSSVLPRVFGLFFNQNQNQLFTDKIITQAIDQVIDKDKIVREVLFGYGVAIDNPIPPNMIAYQKLNEKDDISREEILKNAQNILAKDGWSKGSDGFLQKTTTDKNKKKKNTALEFSISTGNSPELVKTAELIQRDLAAVGIKVNIKTFEVGNLNQNIIRPRNYDSLLFGQIINHESDLFAFWHSSQRKDPGLNIALYTNAKVDKILEDASIIVDEQQRIKKYAQFEDEIKKDMPVVFLYSPNFIYVVSPKIKGFSFDRIISSTDRFSNVYSWYTETENVWKIFSK</sequence>
<dbReference type="SUPFAM" id="SSF53850">
    <property type="entry name" value="Periplasmic binding protein-like II"/>
    <property type="match status" value="1"/>
</dbReference>
<keyword evidence="2" id="KW-0813">Transport</keyword>
<dbReference type="PIRSF" id="PIRSF002741">
    <property type="entry name" value="MppA"/>
    <property type="match status" value="1"/>
</dbReference>
<dbReference type="PANTHER" id="PTHR30290">
    <property type="entry name" value="PERIPLASMIC BINDING COMPONENT OF ABC TRANSPORTER"/>
    <property type="match status" value="1"/>
</dbReference>
<name>A0A0G0T0Y5_9BACT</name>
<dbReference type="InterPro" id="IPR030678">
    <property type="entry name" value="Peptide/Ni-bd"/>
</dbReference>
<dbReference type="InterPro" id="IPR000914">
    <property type="entry name" value="SBP_5_dom"/>
</dbReference>
<dbReference type="CDD" id="cd00995">
    <property type="entry name" value="PBP2_NikA_DppA_OppA_like"/>
    <property type="match status" value="1"/>
</dbReference>
<keyword evidence="4" id="KW-0472">Membrane</keyword>
<proteinExistence type="inferred from homology"/>
<dbReference type="GO" id="GO:0042597">
    <property type="term" value="C:periplasmic space"/>
    <property type="evidence" value="ECO:0007669"/>
    <property type="project" value="UniProtKB-ARBA"/>
</dbReference>
<keyword evidence="4" id="KW-1133">Transmembrane helix</keyword>
<evidence type="ECO:0000259" key="5">
    <source>
        <dbReference type="Pfam" id="PF00496"/>
    </source>
</evidence>
<keyword evidence="3" id="KW-0732">Signal</keyword>
<organism evidence="6 7">
    <name type="scientific">Candidatus Nomurabacteria bacterium GW2011_GWB1_40_7</name>
    <dbReference type="NCBI Taxonomy" id="1618744"/>
    <lineage>
        <taxon>Bacteria</taxon>
        <taxon>Candidatus Nomuraibacteriota</taxon>
    </lineage>
</organism>
<evidence type="ECO:0000256" key="1">
    <source>
        <dbReference type="ARBA" id="ARBA00005695"/>
    </source>
</evidence>
<evidence type="ECO:0000313" key="7">
    <source>
        <dbReference type="Proteomes" id="UP000034452"/>
    </source>
</evidence>
<evidence type="ECO:0000256" key="2">
    <source>
        <dbReference type="ARBA" id="ARBA00022448"/>
    </source>
</evidence>
<accession>A0A0G0T0Y5</accession>
<dbReference type="Gene3D" id="3.90.76.10">
    <property type="entry name" value="Dipeptide-binding Protein, Domain 1"/>
    <property type="match status" value="1"/>
</dbReference>
<evidence type="ECO:0000256" key="4">
    <source>
        <dbReference type="SAM" id="Phobius"/>
    </source>
</evidence>
<feature type="domain" description="Solute-binding protein family 5" evidence="5">
    <location>
        <begin position="111"/>
        <end position="484"/>
    </location>
</feature>
<dbReference type="GO" id="GO:0015833">
    <property type="term" value="P:peptide transport"/>
    <property type="evidence" value="ECO:0007669"/>
    <property type="project" value="TreeGrafter"/>
</dbReference>
<dbReference type="Gene3D" id="3.10.105.10">
    <property type="entry name" value="Dipeptide-binding Protein, Domain 3"/>
    <property type="match status" value="1"/>
</dbReference>
<feature type="transmembrane region" description="Helical" evidence="4">
    <location>
        <begin position="34"/>
        <end position="52"/>
    </location>
</feature>